<dbReference type="InterPro" id="IPR041522">
    <property type="entry name" value="CdaR_GGDEF"/>
</dbReference>
<dbReference type="InterPro" id="IPR051448">
    <property type="entry name" value="CdaR-like_regulators"/>
</dbReference>
<dbReference type="InterPro" id="IPR025736">
    <property type="entry name" value="PucR_C-HTH_dom"/>
</dbReference>
<evidence type="ECO:0000259" key="4">
    <source>
        <dbReference type="Pfam" id="PF17853"/>
    </source>
</evidence>
<reference evidence="5 6" key="1">
    <citation type="submission" date="2021-03" db="EMBL/GenBank/DDBJ databases">
        <title>Whole genome sequence of Metabacillus bambusae BG109.</title>
        <authorList>
            <person name="Jeong J.W."/>
        </authorList>
    </citation>
    <scope>NUCLEOTIDE SEQUENCE [LARGE SCALE GENOMIC DNA]</scope>
    <source>
        <strain evidence="5 6">BG109</strain>
    </source>
</reference>
<name>A0ABS3N378_9BACI</name>
<dbReference type="Pfam" id="PF17853">
    <property type="entry name" value="GGDEF_2"/>
    <property type="match status" value="1"/>
</dbReference>
<proteinExistence type="inferred from homology"/>
<feature type="domain" description="PucR C-terminal helix-turn-helix" evidence="3">
    <location>
        <begin position="310"/>
        <end position="365"/>
    </location>
</feature>
<dbReference type="Pfam" id="PF13556">
    <property type="entry name" value="HTH_30"/>
    <property type="match status" value="1"/>
</dbReference>
<dbReference type="Proteomes" id="UP000663981">
    <property type="component" value="Unassembled WGS sequence"/>
</dbReference>
<organism evidence="5 6">
    <name type="scientific">Metabacillus bambusae</name>
    <dbReference type="NCBI Taxonomy" id="2795218"/>
    <lineage>
        <taxon>Bacteria</taxon>
        <taxon>Bacillati</taxon>
        <taxon>Bacillota</taxon>
        <taxon>Bacilli</taxon>
        <taxon>Bacillales</taxon>
        <taxon>Bacillaceae</taxon>
        <taxon>Metabacillus</taxon>
    </lineage>
</organism>
<sequence length="372" mass="42130">MQFITYELAQEIVERTMKILNRNINVMNDEGVIIGSGDSERINQLHAGALLVLKKGESVEIDSSRAVRMKGSRPGINLPIRFSNQIVGVVGITGEPEQIRNYAQLVKMAAELVLEQSFLLERVQWKQMLQSEIVNQLISEEGLNEESIKERAGFLGINLEHPRIVIVIEKSDYTEISNQKLIRSVQYEVGKTDLIGITFNNEIVILKAVAVKESKGELTPFLKRLLKVSGGKVLIGSGSLAGNIKELKSSFYQAKRAIMVGSKLLPDASFYHYEDYQLEVTLAKLAQDEEDKSAFSYYHKLLDQGKKGELIHTLEAYIREGGELNKIADSLFIHRNTLRYRLEKIRELTNKDPRNIKDLIELYMAKLLHDIS</sequence>
<comment type="similarity">
    <text evidence="1">Belongs to the CdaR family.</text>
</comment>
<accession>A0ABS3N378</accession>
<dbReference type="InterPro" id="IPR042070">
    <property type="entry name" value="PucR_C-HTH_sf"/>
</dbReference>
<dbReference type="InterPro" id="IPR008599">
    <property type="entry name" value="Diacid_rec"/>
</dbReference>
<dbReference type="EMBL" id="JAGDEL010000009">
    <property type="protein sequence ID" value="MBO1512623.1"/>
    <property type="molecule type" value="Genomic_DNA"/>
</dbReference>
<dbReference type="InterPro" id="IPR009057">
    <property type="entry name" value="Homeodomain-like_sf"/>
</dbReference>
<dbReference type="PANTHER" id="PTHR33744">
    <property type="entry name" value="CARBOHYDRATE DIACID REGULATOR"/>
    <property type="match status" value="1"/>
</dbReference>
<dbReference type="RefSeq" id="WP_207978834.1">
    <property type="nucleotide sequence ID" value="NZ_JAGDEL010000009.1"/>
</dbReference>
<protein>
    <submittedName>
        <fullName evidence="5">Helix-turn-helix domain-containing protein</fullName>
    </submittedName>
</protein>
<keyword evidence="6" id="KW-1185">Reference proteome</keyword>
<dbReference type="Pfam" id="PF05651">
    <property type="entry name" value="Diacid_rec"/>
    <property type="match status" value="1"/>
</dbReference>
<evidence type="ECO:0000313" key="5">
    <source>
        <dbReference type="EMBL" id="MBO1512623.1"/>
    </source>
</evidence>
<evidence type="ECO:0000259" key="3">
    <source>
        <dbReference type="Pfam" id="PF13556"/>
    </source>
</evidence>
<dbReference type="SUPFAM" id="SSF46689">
    <property type="entry name" value="Homeodomain-like"/>
    <property type="match status" value="1"/>
</dbReference>
<comment type="caution">
    <text evidence="5">The sequence shown here is derived from an EMBL/GenBank/DDBJ whole genome shotgun (WGS) entry which is preliminary data.</text>
</comment>
<dbReference type="Gene3D" id="1.10.10.2840">
    <property type="entry name" value="PucR C-terminal helix-turn-helix domain"/>
    <property type="match status" value="1"/>
</dbReference>
<evidence type="ECO:0000259" key="2">
    <source>
        <dbReference type="Pfam" id="PF05651"/>
    </source>
</evidence>
<evidence type="ECO:0000256" key="1">
    <source>
        <dbReference type="ARBA" id="ARBA00006754"/>
    </source>
</evidence>
<feature type="domain" description="Putative sugar diacid recognition" evidence="2">
    <location>
        <begin position="5"/>
        <end position="137"/>
    </location>
</feature>
<gene>
    <name evidence="5" type="ORF">I7822_13185</name>
</gene>
<dbReference type="PANTHER" id="PTHR33744:SF15">
    <property type="entry name" value="CARBOHYDRATE DIACID REGULATOR"/>
    <property type="match status" value="1"/>
</dbReference>
<evidence type="ECO:0000313" key="6">
    <source>
        <dbReference type="Proteomes" id="UP000663981"/>
    </source>
</evidence>
<feature type="domain" description="CdaR GGDEF-like" evidence="4">
    <location>
        <begin position="144"/>
        <end position="258"/>
    </location>
</feature>